<dbReference type="Proteomes" id="UP000007435">
    <property type="component" value="Chromosome"/>
</dbReference>
<name>E4RSM1_LEAB4</name>
<accession>E4RSM1</accession>
<dbReference type="EMBL" id="CP002305">
    <property type="protein sequence ID" value="ADQ18591.1"/>
    <property type="molecule type" value="Genomic_DNA"/>
</dbReference>
<reference evidence="1 2" key="2">
    <citation type="journal article" date="2011" name="Stand. Genomic Sci.">
        <title>Complete genome sequence of Leadbetterella byssophila type strain (4M15).</title>
        <authorList>
            <person name="Abt B."/>
            <person name="Teshima H."/>
            <person name="Lucas S."/>
            <person name="Lapidus A."/>
            <person name="Del Rio T.G."/>
            <person name="Nolan M."/>
            <person name="Tice H."/>
            <person name="Cheng J.F."/>
            <person name="Pitluck S."/>
            <person name="Liolios K."/>
            <person name="Pagani I."/>
            <person name="Ivanova N."/>
            <person name="Mavromatis K."/>
            <person name="Pati A."/>
            <person name="Tapia R."/>
            <person name="Han C."/>
            <person name="Goodwin L."/>
            <person name="Chen A."/>
            <person name="Palaniappan K."/>
            <person name="Land M."/>
            <person name="Hauser L."/>
            <person name="Chang Y.J."/>
            <person name="Jeffries C.D."/>
            <person name="Rohde M."/>
            <person name="Goker M."/>
            <person name="Tindall B.J."/>
            <person name="Detter J.C."/>
            <person name="Woyke T."/>
            <person name="Bristow J."/>
            <person name="Eisen J.A."/>
            <person name="Markowitz V."/>
            <person name="Hugenholtz P."/>
            <person name="Klenk H.P."/>
            <person name="Kyrpides N.C."/>
        </authorList>
    </citation>
    <scope>NUCLEOTIDE SEQUENCE [LARGE SCALE GENOMIC DNA]</scope>
    <source>
        <strain evidence="2">DSM 17132 / JCM 16389 / KACC 11308 / NBRC 106382 / 4M15</strain>
    </source>
</reference>
<proteinExistence type="predicted"/>
<dbReference type="RefSeq" id="WP_013409623.1">
    <property type="nucleotide sequence ID" value="NC_014655.1"/>
</dbReference>
<dbReference type="AlphaFoldDB" id="E4RSM1"/>
<organism evidence="1 2">
    <name type="scientific">Leadbetterella byssophila (strain DSM 17132 / JCM 16389 / KACC 11308 / NBRC 106382 / 4M15)</name>
    <dbReference type="NCBI Taxonomy" id="649349"/>
    <lineage>
        <taxon>Bacteria</taxon>
        <taxon>Pseudomonadati</taxon>
        <taxon>Bacteroidota</taxon>
        <taxon>Cytophagia</taxon>
        <taxon>Cytophagales</taxon>
        <taxon>Leadbetterellaceae</taxon>
        <taxon>Leadbetterella</taxon>
    </lineage>
</organism>
<evidence type="ECO:0000313" key="2">
    <source>
        <dbReference type="Proteomes" id="UP000007435"/>
    </source>
</evidence>
<reference key="1">
    <citation type="submission" date="2010-11" db="EMBL/GenBank/DDBJ databases">
        <title>The complete genome of Leadbetterella byssophila DSM 17132.</title>
        <authorList>
            <consortium name="US DOE Joint Genome Institute (JGI-PGF)"/>
            <person name="Lucas S."/>
            <person name="Copeland A."/>
            <person name="Lapidus A."/>
            <person name="Glavina del Rio T."/>
            <person name="Dalin E."/>
            <person name="Tice H."/>
            <person name="Bruce D."/>
            <person name="Goodwin L."/>
            <person name="Pitluck S."/>
            <person name="Kyrpides N."/>
            <person name="Mavromatis K."/>
            <person name="Ivanova N."/>
            <person name="Teshima H."/>
            <person name="Brettin T."/>
            <person name="Detter J.C."/>
            <person name="Han C."/>
            <person name="Tapia R."/>
            <person name="Land M."/>
            <person name="Hauser L."/>
            <person name="Markowitz V."/>
            <person name="Cheng J.-F."/>
            <person name="Hugenholtz P."/>
            <person name="Woyke T."/>
            <person name="Wu D."/>
            <person name="Tindall B."/>
            <person name="Pomrenke H.G."/>
            <person name="Brambilla E."/>
            <person name="Klenk H.-P."/>
            <person name="Eisen J.A."/>
        </authorList>
    </citation>
    <scope>NUCLEOTIDE SEQUENCE [LARGE SCALE GENOMIC DNA]</scope>
    <source>
        <strain>DSM 17132</strain>
    </source>
</reference>
<protein>
    <submittedName>
        <fullName evidence="1">Uncharacterized protein</fullName>
    </submittedName>
</protein>
<dbReference type="STRING" id="649349.Lbys_2929"/>
<dbReference type="KEGG" id="lby:Lbys_2929"/>
<keyword evidence="2" id="KW-1185">Reference proteome</keyword>
<evidence type="ECO:0000313" key="1">
    <source>
        <dbReference type="EMBL" id="ADQ18591.1"/>
    </source>
</evidence>
<sequence length="158" mass="17618">MNKQLASYLFSNETLFLLKEQGESLPKTEAPTTVSPKIETPTAPVVMSKPKSGDTVVITSDSHHRDFLEKIMSAVGVNMNDLHLMVGQEWKNFDLKAAQRLISFGVPIPKLDSSNKYQVFVVSGKKILIGDSLAQIQANQANEKRLLWNALKQMFELS</sequence>
<dbReference type="HOGENOM" id="CLU_101391_0_0_10"/>
<gene>
    <name evidence="1" type="ordered locus">Lbys_2929</name>
</gene>
<dbReference type="OrthoDB" id="959184at2"/>